<keyword evidence="1" id="KW-0812">Transmembrane</keyword>
<accession>A0ABS7AA70</accession>
<keyword evidence="1" id="KW-1133">Transmembrane helix</keyword>
<evidence type="ECO:0008006" key="4">
    <source>
        <dbReference type="Google" id="ProtNLM"/>
    </source>
</evidence>
<feature type="transmembrane region" description="Helical" evidence="1">
    <location>
        <begin position="21"/>
        <end position="44"/>
    </location>
</feature>
<evidence type="ECO:0000313" key="2">
    <source>
        <dbReference type="EMBL" id="MBW6399194.1"/>
    </source>
</evidence>
<dbReference type="EMBL" id="JAHYBZ010000005">
    <property type="protein sequence ID" value="MBW6399194.1"/>
    <property type="molecule type" value="Genomic_DNA"/>
</dbReference>
<organism evidence="2 3">
    <name type="scientific">Roseomonas alba</name>
    <dbReference type="NCBI Taxonomy" id="2846776"/>
    <lineage>
        <taxon>Bacteria</taxon>
        <taxon>Pseudomonadati</taxon>
        <taxon>Pseudomonadota</taxon>
        <taxon>Alphaproteobacteria</taxon>
        <taxon>Acetobacterales</taxon>
        <taxon>Roseomonadaceae</taxon>
        <taxon>Roseomonas</taxon>
    </lineage>
</organism>
<evidence type="ECO:0000313" key="3">
    <source>
        <dbReference type="Proteomes" id="UP001196565"/>
    </source>
</evidence>
<dbReference type="RefSeq" id="WP_219763810.1">
    <property type="nucleotide sequence ID" value="NZ_JAHYBZ010000005.1"/>
</dbReference>
<evidence type="ECO:0000256" key="1">
    <source>
        <dbReference type="SAM" id="Phobius"/>
    </source>
</evidence>
<proteinExistence type="predicted"/>
<keyword evidence="1" id="KW-0472">Membrane</keyword>
<name>A0ABS7AA70_9PROT</name>
<gene>
    <name evidence="2" type="ORF">KPL78_15130</name>
</gene>
<keyword evidence="3" id="KW-1185">Reference proteome</keyword>
<comment type="caution">
    <text evidence="2">The sequence shown here is derived from an EMBL/GenBank/DDBJ whole genome shotgun (WGS) entry which is preliminary data.</text>
</comment>
<sequence length="348" mass="38752">MSSSTSSSDTGAWKRFFTRAVATAAIGVAATYAFVALVDPWGVLPFHIPAERPPISTNARYAFPGLARSDRFNAAIFGTSTMRMLRPAELNQAFDAHFANLAMNAATAYEQSRLFEVFLRAHPQPRAIVIGLDHVWCDPAPLQRYTPRAFPEAFYEASPWPAYREMLSFYAVQEAVRQFAVLTGLMRQRYGRDGYTRFLPPEDRYDAARAAAHLPPVPQDADWTKPTPPADVTFPPLALLHTMVSATPEPTRLVLVFMPLWLGAQGAPGSDSVARAEACKRQVVAMARTRPNTVVLDYWRASPITREPTHYWDPMHYRDAIAERIEATLRRAARGAPGPSEDYADLTP</sequence>
<reference evidence="2 3" key="1">
    <citation type="submission" date="2021-07" db="EMBL/GenBank/DDBJ databases">
        <authorList>
            <person name="So Y."/>
        </authorList>
    </citation>
    <scope>NUCLEOTIDE SEQUENCE [LARGE SCALE GENOMIC DNA]</scope>
    <source>
        <strain evidence="2 3">HJA6</strain>
    </source>
</reference>
<protein>
    <recommendedName>
        <fullName evidence="4">SGNH/GDSL hydrolase family protein</fullName>
    </recommendedName>
</protein>
<dbReference type="Proteomes" id="UP001196565">
    <property type="component" value="Unassembled WGS sequence"/>
</dbReference>